<sequence>MTAWRGDGPGPPLVLIAHGSRDGRSSAVVRRIAARLDARASFIDFDRPDPVTLLTALADAGHRTVAVVPLLLTDAFHSRVDVPRLVAEVREKRPGLEVPLGPPVGGAALIPALARALGPCDGVVLAAAGTRDTVGQAHVRDMALRLGRHLGVPGVAAYAASAEPGVGEAVTRLHASGARNVAVASYFIAPGLLYERVRAAAVAAGVPVAPPLGDADELLGAVRAAYVAALRRTVAAAA</sequence>
<keyword evidence="1" id="KW-0479">Metal-binding</keyword>
<name>A0A841G3B8_9ACTN</name>
<dbReference type="PANTHER" id="PTHR33542:SF5">
    <property type="entry name" value="FERROCHELATASE CHE1"/>
    <property type="match status" value="1"/>
</dbReference>
<dbReference type="PANTHER" id="PTHR33542">
    <property type="entry name" value="SIROHYDROCHLORIN FERROCHELATASE, CHLOROPLASTIC"/>
    <property type="match status" value="1"/>
</dbReference>
<dbReference type="AlphaFoldDB" id="A0A841G3B8"/>
<proteinExistence type="predicted"/>
<evidence type="ECO:0000256" key="1">
    <source>
        <dbReference type="ARBA" id="ARBA00022723"/>
    </source>
</evidence>
<evidence type="ECO:0000256" key="2">
    <source>
        <dbReference type="ARBA" id="ARBA00023239"/>
    </source>
</evidence>
<keyword evidence="4" id="KW-1185">Reference proteome</keyword>
<keyword evidence="2" id="KW-0456">Lyase</keyword>
<reference evidence="3 4" key="1">
    <citation type="submission" date="2020-08" db="EMBL/GenBank/DDBJ databases">
        <title>Genomic Encyclopedia of Type Strains, Phase IV (KMG-IV): sequencing the most valuable type-strain genomes for metagenomic binning, comparative biology and taxonomic classification.</title>
        <authorList>
            <person name="Goeker M."/>
        </authorList>
    </citation>
    <scope>NUCLEOTIDE SEQUENCE [LARGE SCALE GENOMIC DNA]</scope>
    <source>
        <strain evidence="3 4">YIM 65646</strain>
    </source>
</reference>
<protein>
    <submittedName>
        <fullName evidence="3">Sirohydrochlorin ferrochelatase</fullName>
    </submittedName>
</protein>
<evidence type="ECO:0000313" key="4">
    <source>
        <dbReference type="Proteomes" id="UP000548476"/>
    </source>
</evidence>
<dbReference type="GO" id="GO:0046872">
    <property type="term" value="F:metal ion binding"/>
    <property type="evidence" value="ECO:0007669"/>
    <property type="project" value="UniProtKB-KW"/>
</dbReference>
<dbReference type="GO" id="GO:0016829">
    <property type="term" value="F:lyase activity"/>
    <property type="evidence" value="ECO:0007669"/>
    <property type="project" value="UniProtKB-KW"/>
</dbReference>
<dbReference type="Gene3D" id="3.40.50.1400">
    <property type="match status" value="2"/>
</dbReference>
<gene>
    <name evidence="3" type="ORF">HNR73_007100</name>
</gene>
<dbReference type="InterPro" id="IPR050963">
    <property type="entry name" value="Sirohydro_Cobaltochel/CbiX"/>
</dbReference>
<dbReference type="RefSeq" id="WP_373316621.1">
    <property type="nucleotide sequence ID" value="NZ_BONT01000050.1"/>
</dbReference>
<organism evidence="3 4">
    <name type="scientific">Phytomonospora endophytica</name>
    <dbReference type="NCBI Taxonomy" id="714109"/>
    <lineage>
        <taxon>Bacteria</taxon>
        <taxon>Bacillati</taxon>
        <taxon>Actinomycetota</taxon>
        <taxon>Actinomycetes</taxon>
        <taxon>Micromonosporales</taxon>
        <taxon>Micromonosporaceae</taxon>
        <taxon>Phytomonospora</taxon>
    </lineage>
</organism>
<dbReference type="EMBL" id="JACHGT010000020">
    <property type="protein sequence ID" value="MBB6039209.1"/>
    <property type="molecule type" value="Genomic_DNA"/>
</dbReference>
<evidence type="ECO:0000313" key="3">
    <source>
        <dbReference type="EMBL" id="MBB6039209.1"/>
    </source>
</evidence>
<dbReference type="Proteomes" id="UP000548476">
    <property type="component" value="Unassembled WGS sequence"/>
</dbReference>
<dbReference type="InterPro" id="IPR002762">
    <property type="entry name" value="CbiX-like"/>
</dbReference>
<accession>A0A841G3B8</accession>
<dbReference type="SUPFAM" id="SSF53800">
    <property type="entry name" value="Chelatase"/>
    <property type="match status" value="1"/>
</dbReference>
<dbReference type="CDD" id="cd03416">
    <property type="entry name" value="CbiX_SirB_N"/>
    <property type="match status" value="1"/>
</dbReference>
<dbReference type="Pfam" id="PF01903">
    <property type="entry name" value="CbiX"/>
    <property type="match status" value="2"/>
</dbReference>
<comment type="caution">
    <text evidence="3">The sequence shown here is derived from an EMBL/GenBank/DDBJ whole genome shotgun (WGS) entry which is preliminary data.</text>
</comment>